<feature type="region of interest" description="Disordered" evidence="1">
    <location>
        <begin position="901"/>
        <end position="932"/>
    </location>
</feature>
<feature type="region of interest" description="Disordered" evidence="1">
    <location>
        <begin position="288"/>
        <end position="325"/>
    </location>
</feature>
<feature type="region of interest" description="Disordered" evidence="1">
    <location>
        <begin position="466"/>
        <end position="528"/>
    </location>
</feature>
<feature type="compositionally biased region" description="Polar residues" evidence="1">
    <location>
        <begin position="93"/>
        <end position="104"/>
    </location>
</feature>
<evidence type="ECO:0000313" key="2">
    <source>
        <dbReference type="EMBL" id="GBM41683.1"/>
    </source>
</evidence>
<feature type="compositionally biased region" description="Polar residues" evidence="1">
    <location>
        <begin position="304"/>
        <end position="318"/>
    </location>
</feature>
<feature type="region of interest" description="Disordered" evidence="1">
    <location>
        <begin position="823"/>
        <end position="885"/>
    </location>
</feature>
<feature type="compositionally biased region" description="Polar residues" evidence="1">
    <location>
        <begin position="843"/>
        <end position="852"/>
    </location>
</feature>
<feature type="region of interest" description="Disordered" evidence="1">
    <location>
        <begin position="1484"/>
        <end position="1516"/>
    </location>
</feature>
<name>A0A4Y2FKL4_ARAVE</name>
<protein>
    <submittedName>
        <fullName evidence="2">Uncharacterized protein</fullName>
    </submittedName>
</protein>
<feature type="compositionally biased region" description="Basic and acidic residues" evidence="1">
    <location>
        <begin position="823"/>
        <end position="842"/>
    </location>
</feature>
<feature type="compositionally biased region" description="Basic and acidic residues" evidence="1">
    <location>
        <begin position="917"/>
        <end position="932"/>
    </location>
</feature>
<comment type="caution">
    <text evidence="2">The sequence shown here is derived from an EMBL/GenBank/DDBJ whole genome shotgun (WGS) entry which is preliminary data.</text>
</comment>
<dbReference type="Proteomes" id="UP000499080">
    <property type="component" value="Unassembled WGS sequence"/>
</dbReference>
<feature type="region of interest" description="Disordered" evidence="1">
    <location>
        <begin position="587"/>
        <end position="671"/>
    </location>
</feature>
<feature type="compositionally biased region" description="Polar residues" evidence="1">
    <location>
        <begin position="371"/>
        <end position="394"/>
    </location>
</feature>
<gene>
    <name evidence="2" type="ORF">AVEN_46951_1</name>
</gene>
<feature type="compositionally biased region" description="Basic and acidic residues" evidence="1">
    <location>
        <begin position="857"/>
        <end position="872"/>
    </location>
</feature>
<evidence type="ECO:0000313" key="3">
    <source>
        <dbReference type="Proteomes" id="UP000499080"/>
    </source>
</evidence>
<organism evidence="2 3">
    <name type="scientific">Araneus ventricosus</name>
    <name type="common">Orbweaver spider</name>
    <name type="synonym">Epeira ventricosa</name>
    <dbReference type="NCBI Taxonomy" id="182803"/>
    <lineage>
        <taxon>Eukaryota</taxon>
        <taxon>Metazoa</taxon>
        <taxon>Ecdysozoa</taxon>
        <taxon>Arthropoda</taxon>
        <taxon>Chelicerata</taxon>
        <taxon>Arachnida</taxon>
        <taxon>Araneae</taxon>
        <taxon>Araneomorphae</taxon>
        <taxon>Entelegynae</taxon>
        <taxon>Araneoidea</taxon>
        <taxon>Araneidae</taxon>
        <taxon>Araneus</taxon>
    </lineage>
</organism>
<feature type="compositionally biased region" description="Basic residues" evidence="1">
    <location>
        <begin position="290"/>
        <end position="303"/>
    </location>
</feature>
<feature type="region of interest" description="Disordered" evidence="1">
    <location>
        <begin position="709"/>
        <end position="790"/>
    </location>
</feature>
<dbReference type="OrthoDB" id="6436433at2759"/>
<feature type="compositionally biased region" description="Basic and acidic residues" evidence="1">
    <location>
        <begin position="733"/>
        <end position="747"/>
    </location>
</feature>
<accession>A0A4Y2FKL4</accession>
<feature type="compositionally biased region" description="Basic and acidic residues" evidence="1">
    <location>
        <begin position="504"/>
        <end position="528"/>
    </location>
</feature>
<evidence type="ECO:0000256" key="1">
    <source>
        <dbReference type="SAM" id="MobiDB-lite"/>
    </source>
</evidence>
<reference evidence="2 3" key="1">
    <citation type="journal article" date="2019" name="Sci. Rep.">
        <title>Orb-weaving spider Araneus ventricosus genome elucidates the spidroin gene catalogue.</title>
        <authorList>
            <person name="Kono N."/>
            <person name="Nakamura H."/>
            <person name="Ohtoshi R."/>
            <person name="Moran D.A.P."/>
            <person name="Shinohara A."/>
            <person name="Yoshida Y."/>
            <person name="Fujiwara M."/>
            <person name="Mori M."/>
            <person name="Tomita M."/>
            <person name="Arakawa K."/>
        </authorList>
    </citation>
    <scope>NUCLEOTIDE SEQUENCE [LARGE SCALE GENOMIC DNA]</scope>
</reference>
<feature type="compositionally biased region" description="Basic and acidic residues" evidence="1">
    <location>
        <begin position="602"/>
        <end position="625"/>
    </location>
</feature>
<dbReference type="EMBL" id="BGPR01000970">
    <property type="protein sequence ID" value="GBM41683.1"/>
    <property type="molecule type" value="Genomic_DNA"/>
</dbReference>
<feature type="compositionally biased region" description="Basic and acidic residues" evidence="1">
    <location>
        <begin position="632"/>
        <end position="648"/>
    </location>
</feature>
<feature type="region of interest" description="Disordered" evidence="1">
    <location>
        <begin position="1206"/>
        <end position="1241"/>
    </location>
</feature>
<feature type="region of interest" description="Disordered" evidence="1">
    <location>
        <begin position="68"/>
        <end position="119"/>
    </location>
</feature>
<feature type="region of interest" description="Disordered" evidence="1">
    <location>
        <begin position="369"/>
        <end position="394"/>
    </location>
</feature>
<sequence>MVNINRNEDQHLHQKFLNGGISFQNPSQDNTNKRKSFEIFLKERYSDVAAKYTFLSSQQIKKRILDMWKKMSPNSNNPRKVEETPKRNKRQFTKNGNSFNNNHPTGEPKKSKRQPLKSKALVPLKVDVVPAPLKGVLKSDKIKAVGNKRVSFDCDPEIRYRTASETSSTSTLKSIQSLKEIEDNGLHFNPQTVKKRYSSEMLMAANKSEKPKSKTEKKFDDLLNDKCSWTYKSIKTIKCQKSGQNNENGPILKIRTVNIEETAYNRDSRKKNAVCPVDEYDYMEADTEKKAKKNVKLPRKSRNSKTTQPDSTKGNRNICQPKETLDESMQMNTISKRNKRNLTGVSYAESDSSSDDGLVFLSRRYEEGMVNGTNSDTNEIPQENSSNIRADESNYNVSDSNNFEISQANFAENYTEMDNFKAYDNQTFKSQSYDEIKATENNSDQEKSETHFQDQDTVLDLLFNDDYQNSNSSRNSTENQIPEKEIDLSASETLSSLSEGNSSKFEERKEKDKRTKRERFDDAKSKNDQNSEIIQQFVTVSTEVQAVCNDLEAPNDDEEDEIVNDFFSGNFNLEKYKSKIDTDKTASIRTERNENSSYKSELLNKTKPDDSPKTYSDRGIRSSKELRKHTTKHSDNARDTKKNSKEFGNKINFKNTNTSTSRKSTRVKEQPILYFDGDSTSSEQNNEDEAENDLFGGNEYSLIHSVIDSPKTYSDSGIRSNEKIRKRTNRNSDNAKDTKQKCKEMNSKNKNASNVRNPSKVKEQYNLYFDGDNTSSEQRNEDEEGNDILGGNEYSLIHSIIDSPKTYSDSGIRSNKIRKYIDKNSDNAKDTKGKRKESDNKINSKNKNTANVRCSKRVKDQHTLYFDSDRTSSEQSNEDEAGNDALEGNEYSAMDDYFKENSSNVHKKNRKLNKIVQKRDDSEKSKSDAKLEQNVKNTNTHQLLDKRDTKLTFPKKYDVAQQSATPKTENIPLDNVKDGRSAKCTKKKAPKTWEDLEADILNREEQISFFPLLETETFPIGEAFLKDEKLSHTGTNKNSSHRPDDNFEIANTKTQDKWAIAKSEQGNSGQLVSGRNVNNDVTFDSPNASIIDRVIRRMQLCTSPVLTPYKVMPQMEEHQKSPILTEYSYSVQETKSVVFRTENKLNEKQTRQSKTTYKGHAEKNVMQKNYRFCKKREIKTVINPNGASITNQTSVKLNEIPKKKNIKLSKSSESDDDSLPESNENSEMKNSTPESDKSLSFPQNVLASSVNGSYNLRKRKCKDNTYRQRTTKKRSILKVNNVTKSNSINKYKGNKTNKHDKQNILPLIEKPMREEASTENFTLINKRKRGNKSNFMNSSANNVDESEPEDLFQNGASSIDNISDRQDRYLEKSNSNVKLPKISNEGMSSQTNALLLSENAKAPVQSLQKQVYNAKKSMKTEKPRRDSKEEYEKYLQTLFSKDITEDFNVQWEFLDGTNETSENNLQKKDDKSYSSEKKLLTENSDEELFSLSSGTESEVEKPSPRRASGLLDDVFN</sequence>
<feature type="compositionally biased region" description="Polar residues" evidence="1">
    <location>
        <begin position="748"/>
        <end position="757"/>
    </location>
</feature>
<feature type="compositionally biased region" description="Low complexity" evidence="1">
    <location>
        <begin position="488"/>
        <end position="499"/>
    </location>
</feature>
<feature type="compositionally biased region" description="Polar residues" evidence="1">
    <location>
        <begin position="466"/>
        <end position="480"/>
    </location>
</feature>
<keyword evidence="3" id="KW-1185">Reference proteome</keyword>
<proteinExistence type="predicted"/>
<feature type="compositionally biased region" description="Polar residues" evidence="1">
    <location>
        <begin position="1228"/>
        <end position="1241"/>
    </location>
</feature>